<dbReference type="EMBL" id="CP136893">
    <property type="protein sequence ID" value="WOL04718.1"/>
    <property type="molecule type" value="Genomic_DNA"/>
</dbReference>
<gene>
    <name evidence="1" type="ORF">Cni_G13440</name>
</gene>
<evidence type="ECO:0000313" key="2">
    <source>
        <dbReference type="Proteomes" id="UP001327560"/>
    </source>
</evidence>
<evidence type="ECO:0000313" key="1">
    <source>
        <dbReference type="EMBL" id="WOL04718.1"/>
    </source>
</evidence>
<keyword evidence="2" id="KW-1185">Reference proteome</keyword>
<organism evidence="1 2">
    <name type="scientific">Canna indica</name>
    <name type="common">Indian-shot</name>
    <dbReference type="NCBI Taxonomy" id="4628"/>
    <lineage>
        <taxon>Eukaryota</taxon>
        <taxon>Viridiplantae</taxon>
        <taxon>Streptophyta</taxon>
        <taxon>Embryophyta</taxon>
        <taxon>Tracheophyta</taxon>
        <taxon>Spermatophyta</taxon>
        <taxon>Magnoliopsida</taxon>
        <taxon>Liliopsida</taxon>
        <taxon>Zingiberales</taxon>
        <taxon>Cannaceae</taxon>
        <taxon>Canna</taxon>
    </lineage>
</organism>
<reference evidence="1 2" key="1">
    <citation type="submission" date="2023-10" db="EMBL/GenBank/DDBJ databases">
        <title>Chromosome-scale genome assembly provides insights into flower coloration mechanisms of Canna indica.</title>
        <authorList>
            <person name="Li C."/>
        </authorList>
    </citation>
    <scope>NUCLEOTIDE SEQUENCE [LARGE SCALE GENOMIC DNA]</scope>
    <source>
        <tissue evidence="1">Flower</tissue>
    </source>
</reference>
<dbReference type="AlphaFoldDB" id="A0AAQ3KCK7"/>
<dbReference type="Proteomes" id="UP001327560">
    <property type="component" value="Chromosome 4"/>
</dbReference>
<sequence>MGLPTFRFVLNLRDDEIESVTLGFVDDRRKTKEKNTTDFDLLIFKPLSHSKCDNREPMESTFNLSALHNKIMSSTKNEWILGAWRLMRTPDKPTFDEGALVRKDDFVQYELKSLHQNFGEDFVHAIAKANQPDLSHVLEVSFFRNECNQCTVDPFQ</sequence>
<protein>
    <submittedName>
        <fullName evidence="1">Uncharacterized protein</fullName>
    </submittedName>
</protein>
<accession>A0AAQ3KCK7</accession>
<name>A0AAQ3KCK7_9LILI</name>
<proteinExistence type="predicted"/>